<evidence type="ECO:0000313" key="5">
    <source>
        <dbReference type="Proteomes" id="UP000002866"/>
    </source>
</evidence>
<dbReference type="InterPro" id="IPR036322">
    <property type="entry name" value="WD40_repeat_dom_sf"/>
</dbReference>
<evidence type="ECO:0000256" key="3">
    <source>
        <dbReference type="PROSITE-ProRule" id="PRU00221"/>
    </source>
</evidence>
<dbReference type="InParanoid" id="I2H885"/>
<organism evidence="4 5">
    <name type="scientific">Henningerozyma blattae (strain ATCC 34711 / CBS 6284 / DSM 70876 / NBRC 10599 / NRRL Y-10934 / UCD 77-7)</name>
    <name type="common">Yeast</name>
    <name type="synonym">Tetrapisispora blattae</name>
    <dbReference type="NCBI Taxonomy" id="1071380"/>
    <lineage>
        <taxon>Eukaryota</taxon>
        <taxon>Fungi</taxon>
        <taxon>Dikarya</taxon>
        <taxon>Ascomycota</taxon>
        <taxon>Saccharomycotina</taxon>
        <taxon>Saccharomycetes</taxon>
        <taxon>Saccharomycetales</taxon>
        <taxon>Saccharomycetaceae</taxon>
        <taxon>Henningerozyma</taxon>
    </lineage>
</organism>
<dbReference type="OMA" id="SHRTWIC"/>
<evidence type="ECO:0000256" key="1">
    <source>
        <dbReference type="ARBA" id="ARBA00022574"/>
    </source>
</evidence>
<keyword evidence="1 3" id="KW-0853">WD repeat</keyword>
<dbReference type="AlphaFoldDB" id="I2H885"/>
<feature type="repeat" description="WD" evidence="3">
    <location>
        <begin position="617"/>
        <end position="656"/>
    </location>
</feature>
<dbReference type="InterPro" id="IPR001680">
    <property type="entry name" value="WD40_rpt"/>
</dbReference>
<dbReference type="SMART" id="SM00320">
    <property type="entry name" value="WD40"/>
    <property type="match status" value="6"/>
</dbReference>
<feature type="repeat" description="WD" evidence="3">
    <location>
        <begin position="453"/>
        <end position="494"/>
    </location>
</feature>
<dbReference type="Pfam" id="PF00400">
    <property type="entry name" value="WD40"/>
    <property type="match status" value="3"/>
</dbReference>
<dbReference type="STRING" id="1071380.I2H885"/>
<dbReference type="PANTHER" id="PTHR19857">
    <property type="entry name" value="MITOCHONDRIAL DIVISION PROTEIN 1-RELATED"/>
    <property type="match status" value="1"/>
</dbReference>
<dbReference type="Gene3D" id="6.10.280.220">
    <property type="match status" value="1"/>
</dbReference>
<accession>I2H885</accession>
<dbReference type="InterPro" id="IPR020472">
    <property type="entry name" value="WD40_PAC1"/>
</dbReference>
<keyword evidence="5" id="KW-1185">Reference proteome</keyword>
<dbReference type="eggNOG" id="KOG4155">
    <property type="taxonomic scope" value="Eukaryota"/>
</dbReference>
<dbReference type="HOGENOM" id="CLU_012350_1_0_1"/>
<dbReference type="PRINTS" id="PR00320">
    <property type="entry name" value="GPROTEINBRPT"/>
</dbReference>
<gene>
    <name evidence="4" type="primary">TBLA0H03060</name>
    <name evidence="4" type="ORF">TBLA_0H03060</name>
</gene>
<dbReference type="InterPro" id="IPR051179">
    <property type="entry name" value="WD_repeat_multifunction"/>
</dbReference>
<protein>
    <submittedName>
        <fullName evidence="4">Uncharacterized protein</fullName>
    </submittedName>
</protein>
<feature type="repeat" description="WD" evidence="3">
    <location>
        <begin position="594"/>
        <end position="616"/>
    </location>
</feature>
<name>I2H885_HENB6</name>
<evidence type="ECO:0000313" key="4">
    <source>
        <dbReference type="EMBL" id="CCH62587.1"/>
    </source>
</evidence>
<dbReference type="PROSITE" id="PS50082">
    <property type="entry name" value="WD_REPEATS_2"/>
    <property type="match status" value="4"/>
</dbReference>
<dbReference type="InterPro" id="IPR019775">
    <property type="entry name" value="WD40_repeat_CS"/>
</dbReference>
<keyword evidence="2" id="KW-0677">Repeat</keyword>
<dbReference type="PROSITE" id="PS50294">
    <property type="entry name" value="WD_REPEATS_REGION"/>
    <property type="match status" value="3"/>
</dbReference>
<dbReference type="PROSITE" id="PS00678">
    <property type="entry name" value="WD_REPEATS_1"/>
    <property type="match status" value="3"/>
</dbReference>
<reference evidence="4 5" key="1">
    <citation type="journal article" date="2011" name="Proc. Natl. Acad. Sci. U.S.A.">
        <title>Evolutionary erosion of yeast sex chromosomes by mating-type switching accidents.</title>
        <authorList>
            <person name="Gordon J.L."/>
            <person name="Armisen D."/>
            <person name="Proux-Wera E."/>
            <person name="Oheigeartaigh S.S."/>
            <person name="Byrne K.P."/>
            <person name="Wolfe K.H."/>
        </authorList>
    </citation>
    <scope>NUCLEOTIDE SEQUENCE [LARGE SCALE GENOMIC DNA]</scope>
    <source>
        <strain evidence="5">ATCC 34711 / CBS 6284 / DSM 70876 / NBRC 10599 / NRRL Y-10934 / UCD 77-7</strain>
    </source>
</reference>
<dbReference type="RefSeq" id="XP_004182106.1">
    <property type="nucleotide sequence ID" value="XM_004182058.1"/>
</dbReference>
<sequence length="730" mass="84203">MSNSPTHLLRKVSTVSSVLLDNVEPLSAGTSSADLFNSCKSCISNNSNKIIDVKNNDNANIQINSKNSSRVTIKDFNFARPPDVIEYNSDLGERKKDMPNILGSEIVRDLISRQSDIGIQKFNLCIDLIKHKSNKKSNFKTLSYISDRLLNDLNFKDKYQKRLSDGKSIIFNDKILLQNNWQNSINCSTTTDTSLYQNFELLIHYSNKLNKQSFTYDNSLLPLLLKKEYINSSFSVNTLKQSKRQVFLKTQLIELENQILMDKLNELDNLLQYLNSKKHKIVKKINYLDNEKQLTNNLTKNINERIDFLQEYNLYKENSENKLDIELIANEKDKITISNDDSSIITSTTSINMRDNDEYLQRNKDDYIIRNIHCDNKNFNIHYDNLLNYNVPSIRKYYASGSKLGTLENYNDSNSISCLDFDIPFGKLYSTNKLDNSIKVWDLNRFKQIGIKHKAHLTTINCIQLYSTKDLLITGGKDALVKLWDIQSEKFCEDEEENSIEPLNEDSISLKSLFDLHSDEITSLFMHENNLVTGSQDKTIIHWDLNSGKNIQSLLIGFPMENQTVNYIDHNRKNNFRVENKPIIGALQCFDSALATGTKDGIIRLWDLRSGEIARKLIGHQDAITSLKFDTNNIISGSLDGSTRIWDLRQDQLIDLFKYDLPIKSLDFDDKNIVINTFGNSRINVYNKLTHEHSDHCNILEDNHSVEYLRYKDGYLIEGRNDGKINSWVI</sequence>
<dbReference type="InterPro" id="IPR015943">
    <property type="entry name" value="WD40/YVTN_repeat-like_dom_sf"/>
</dbReference>
<dbReference type="EMBL" id="HE806323">
    <property type="protein sequence ID" value="CCH62587.1"/>
    <property type="molecule type" value="Genomic_DNA"/>
</dbReference>
<dbReference type="FunCoup" id="I2H885">
    <property type="interactions" value="61"/>
</dbReference>
<dbReference type="Proteomes" id="UP000002866">
    <property type="component" value="Chromosome 8"/>
</dbReference>
<dbReference type="SUPFAM" id="SSF50978">
    <property type="entry name" value="WD40 repeat-like"/>
    <property type="match status" value="1"/>
</dbReference>
<dbReference type="OrthoDB" id="496at2759"/>
<dbReference type="Gene3D" id="2.130.10.10">
    <property type="entry name" value="YVTN repeat-like/Quinoprotein amine dehydrogenase"/>
    <property type="match status" value="2"/>
</dbReference>
<feature type="repeat" description="WD" evidence="3">
    <location>
        <begin position="514"/>
        <end position="553"/>
    </location>
</feature>
<dbReference type="GeneID" id="14497744"/>
<dbReference type="PANTHER" id="PTHR19857:SF8">
    <property type="entry name" value="ANGIO-ASSOCIATED MIGRATORY CELL PROTEIN"/>
    <property type="match status" value="1"/>
</dbReference>
<dbReference type="KEGG" id="tbl:TBLA_0H03060"/>
<evidence type="ECO:0000256" key="2">
    <source>
        <dbReference type="ARBA" id="ARBA00022737"/>
    </source>
</evidence>
<proteinExistence type="predicted"/>